<protein>
    <submittedName>
        <fullName evidence="2">D-aminopeptidase</fullName>
    </submittedName>
</protein>
<reference evidence="2 3" key="1">
    <citation type="journal article" date="2014" name="Genome Announc.">
        <title>Draft Genome Sequence of Advenella kashmirensis Strain W13003, a Polycyclic Aromatic Hydrocarbon-Degrading Bacterium.</title>
        <authorList>
            <person name="Wang X."/>
            <person name="Jin D."/>
            <person name="Zhou L."/>
            <person name="Wu L."/>
            <person name="An W."/>
            <person name="Zhao L."/>
        </authorList>
    </citation>
    <scope>NUCLEOTIDE SEQUENCE [LARGE SCALE GENOMIC DNA]</scope>
    <source>
        <strain evidence="2 3">W13003</strain>
    </source>
</reference>
<dbReference type="Gene3D" id="3.60.70.12">
    <property type="entry name" value="L-amino peptidase D-ALA esterase/amidase"/>
    <property type="match status" value="1"/>
</dbReference>
<dbReference type="AlphaFoldDB" id="V8QW04"/>
<dbReference type="Proteomes" id="UP000018733">
    <property type="component" value="Unassembled WGS sequence"/>
</dbReference>
<keyword evidence="3" id="KW-1185">Reference proteome</keyword>
<keyword evidence="2" id="KW-0378">Hydrolase</keyword>
<dbReference type="OrthoDB" id="9770388at2"/>
<dbReference type="HOGENOM" id="CLU_024709_0_0_4"/>
<evidence type="ECO:0000256" key="1">
    <source>
        <dbReference type="ARBA" id="ARBA00007068"/>
    </source>
</evidence>
<keyword evidence="2" id="KW-0031">Aminopeptidase</keyword>
<dbReference type="PANTHER" id="PTHR36512:SF3">
    <property type="entry name" value="BLR5678 PROTEIN"/>
    <property type="match status" value="1"/>
</dbReference>
<dbReference type="EMBL" id="AYXT01000009">
    <property type="protein sequence ID" value="ETF03184.1"/>
    <property type="molecule type" value="Genomic_DNA"/>
</dbReference>
<dbReference type="PATRIC" id="fig|1424334.3.peg.2064"/>
<name>V8QW04_9BURK</name>
<dbReference type="InterPro" id="IPR005321">
    <property type="entry name" value="Peptidase_S58_DmpA"/>
</dbReference>
<dbReference type="CDD" id="cd02253">
    <property type="entry name" value="DmpA"/>
    <property type="match status" value="1"/>
</dbReference>
<dbReference type="InterPro" id="IPR016117">
    <property type="entry name" value="ArgJ-like_dom_sf"/>
</dbReference>
<dbReference type="RefSeq" id="WP_024005027.1">
    <property type="nucleotide sequence ID" value="NZ_KI650979.1"/>
</dbReference>
<evidence type="ECO:0000313" key="2">
    <source>
        <dbReference type="EMBL" id="ETF03184.1"/>
    </source>
</evidence>
<gene>
    <name evidence="2" type="ORF">W822_10285</name>
</gene>
<dbReference type="STRING" id="1424334.W822_10285"/>
<organism evidence="2 3">
    <name type="scientific">Advenella kashmirensis W13003</name>
    <dbReference type="NCBI Taxonomy" id="1424334"/>
    <lineage>
        <taxon>Bacteria</taxon>
        <taxon>Pseudomonadati</taxon>
        <taxon>Pseudomonadota</taxon>
        <taxon>Betaproteobacteria</taxon>
        <taxon>Burkholderiales</taxon>
        <taxon>Alcaligenaceae</taxon>
    </lineage>
</organism>
<proteinExistence type="inferred from homology"/>
<dbReference type="PANTHER" id="PTHR36512">
    <property type="entry name" value="D-AMINOPEPTIDASE"/>
    <property type="match status" value="1"/>
</dbReference>
<keyword evidence="2" id="KW-0645">Protease</keyword>
<accession>V8QW04</accession>
<comment type="caution">
    <text evidence="2">The sequence shown here is derived from an EMBL/GenBank/DDBJ whole genome shotgun (WGS) entry which is preliminary data.</text>
</comment>
<evidence type="ECO:0000313" key="3">
    <source>
        <dbReference type="Proteomes" id="UP000018733"/>
    </source>
</evidence>
<dbReference type="eggNOG" id="COG3191">
    <property type="taxonomic scope" value="Bacteria"/>
</dbReference>
<sequence length="356" mass="37324">MPPAPVVGILPAGPHNRITDVAGVRVGHTTRAQAGVQTGVTVVYPHADDLFCNKVPAGAAVINGFGKSLGLLQLQELGTIETPIALTNTFAVPIVAQAQIRQAIAANPKIGREWSTVNPLVLECNDGYLNDIQAMAVTETDYVDACAQAAVTFEQGSVGAGRGMSCFGLKGGIGSASRLARQEGGLAGTAPDYIVGALVLSNFGKLRNLRVNGELLGQSIKQRMARVAVPAYANETVNEPDKGSIIILLATDAPLDARQLRRLSMRAAAGLGRTGSSFGHGSGDIAIAFSTGMRVGQELGHEQTQVWPLHEQQLDPLFDAVAEATEQAIINALWAATAVTGRDGHTRLPVTDWLQD</sequence>
<dbReference type="SUPFAM" id="SSF56266">
    <property type="entry name" value="DmpA/ArgJ-like"/>
    <property type="match status" value="1"/>
</dbReference>
<dbReference type="Pfam" id="PF03576">
    <property type="entry name" value="Peptidase_S58"/>
    <property type="match status" value="1"/>
</dbReference>
<comment type="similarity">
    <text evidence="1">Belongs to the peptidase S58 family.</text>
</comment>
<dbReference type="GO" id="GO:0004177">
    <property type="term" value="F:aminopeptidase activity"/>
    <property type="evidence" value="ECO:0007669"/>
    <property type="project" value="UniProtKB-KW"/>
</dbReference>